<dbReference type="EMBL" id="PYNF01000002">
    <property type="protein sequence ID" value="PSV01183.1"/>
    <property type="molecule type" value="Genomic_DNA"/>
</dbReference>
<dbReference type="InterPro" id="IPR031618">
    <property type="entry name" value="T4SS_TraI"/>
</dbReference>
<dbReference type="Proteomes" id="UP000241426">
    <property type="component" value="Unassembled WGS sequence"/>
</dbReference>
<dbReference type="AlphaFoldDB" id="A0A2T3KN03"/>
<dbReference type="Pfam" id="PF16932">
    <property type="entry name" value="T4SS_TraI"/>
    <property type="match status" value="1"/>
</dbReference>
<sequence>MIGTIAHEAPSEVENTLTQDQQRLDIGAFSKEATTRKYVFEGGSESSASRVIVDLNNLLDFKTSTLQSLKQRAINDSRVEKRRDEQLEKGVRETRLYNEGVRIGAQTALSSTINSFVKGLALRQTDLSHSYNFRVLMLNGESIVPPVVGMSKDVVTTSDDYFVKTDDKYQILEQAHFARKPVSFFDYMVFENYEVKEPSIFSIPMTENELNYWKNGVYVGWLAGAQQAGFQIDSAINKLNRDYLGMLRYHGLLKEGKISLPIVSKRIVNTDVDGNTMDVGKVSLKISTNTKFNKEDSMWDVLPRIDKLELKLLFNKKEK</sequence>
<name>A0A2T3KN03_9GAMM</name>
<reference evidence="1 2" key="1">
    <citation type="submission" date="2018-01" db="EMBL/GenBank/DDBJ databases">
        <title>Whole genome sequencing of Histamine producing bacteria.</title>
        <authorList>
            <person name="Butler K."/>
        </authorList>
    </citation>
    <scope>NUCLEOTIDE SEQUENCE [LARGE SCALE GENOMIC DNA]</scope>
    <source>
        <strain evidence="1 2">FS-7.2</strain>
    </source>
</reference>
<accession>A0A2T3KN03</accession>
<comment type="caution">
    <text evidence="1">The sequence shown here is derived from an EMBL/GenBank/DDBJ whole genome shotgun (WGS) entry which is preliminary data.</text>
</comment>
<evidence type="ECO:0008006" key="3">
    <source>
        <dbReference type="Google" id="ProtNLM"/>
    </source>
</evidence>
<organism evidence="1 2">
    <name type="scientific">Photobacterium kishitanii</name>
    <dbReference type="NCBI Taxonomy" id="318456"/>
    <lineage>
        <taxon>Bacteria</taxon>
        <taxon>Pseudomonadati</taxon>
        <taxon>Pseudomonadota</taxon>
        <taxon>Gammaproteobacteria</taxon>
        <taxon>Vibrionales</taxon>
        <taxon>Vibrionaceae</taxon>
        <taxon>Photobacterium</taxon>
    </lineage>
</organism>
<evidence type="ECO:0000313" key="2">
    <source>
        <dbReference type="Proteomes" id="UP000241426"/>
    </source>
</evidence>
<proteinExistence type="predicted"/>
<dbReference type="RefSeq" id="WP_107288910.1">
    <property type="nucleotide sequence ID" value="NZ_PYNF01000002.1"/>
</dbReference>
<gene>
    <name evidence="1" type="ORF">C9J27_03935</name>
</gene>
<evidence type="ECO:0000313" key="1">
    <source>
        <dbReference type="EMBL" id="PSV01183.1"/>
    </source>
</evidence>
<protein>
    <recommendedName>
        <fullName evidence="3">Type IV secretion system protein DotC</fullName>
    </recommendedName>
</protein>